<evidence type="ECO:0000259" key="2">
    <source>
        <dbReference type="Pfam" id="PF07929"/>
    </source>
</evidence>
<feature type="domain" description="Plasmid pRiA4b Orf3-like" evidence="2">
    <location>
        <begin position="28"/>
        <end position="114"/>
    </location>
</feature>
<dbReference type="RefSeq" id="WP_091286940.1">
    <property type="nucleotide sequence ID" value="NZ_FMCW01000058.1"/>
</dbReference>
<name>A0A1C4YN79_9ACTN</name>
<dbReference type="SUPFAM" id="SSF159941">
    <property type="entry name" value="MM3350-like"/>
    <property type="match status" value="1"/>
</dbReference>
<evidence type="ECO:0000313" key="4">
    <source>
        <dbReference type="Proteomes" id="UP000199375"/>
    </source>
</evidence>
<evidence type="ECO:0000256" key="1">
    <source>
        <dbReference type="SAM" id="MobiDB-lite"/>
    </source>
</evidence>
<proteinExistence type="predicted"/>
<feature type="region of interest" description="Disordered" evidence="1">
    <location>
        <begin position="137"/>
        <end position="178"/>
    </location>
</feature>
<dbReference type="InterPro" id="IPR024047">
    <property type="entry name" value="MM3350-like_sf"/>
</dbReference>
<organism evidence="3 4">
    <name type="scientific">Micromonospora haikouensis</name>
    <dbReference type="NCBI Taxonomy" id="686309"/>
    <lineage>
        <taxon>Bacteria</taxon>
        <taxon>Bacillati</taxon>
        <taxon>Actinomycetota</taxon>
        <taxon>Actinomycetes</taxon>
        <taxon>Micromonosporales</taxon>
        <taxon>Micromonosporaceae</taxon>
        <taxon>Micromonospora</taxon>
    </lineage>
</organism>
<dbReference type="EMBL" id="FMCW01000058">
    <property type="protein sequence ID" value="SCF22205.1"/>
    <property type="molecule type" value="Genomic_DNA"/>
</dbReference>
<accession>A0A1C4YN79</accession>
<dbReference type="Pfam" id="PF07929">
    <property type="entry name" value="PRiA4_ORF3"/>
    <property type="match status" value="1"/>
</dbReference>
<reference evidence="3 4" key="1">
    <citation type="submission" date="2016-06" db="EMBL/GenBank/DDBJ databases">
        <authorList>
            <person name="Kjaerup R.B."/>
            <person name="Dalgaard T.S."/>
            <person name="Juul-Madsen H.R."/>
        </authorList>
    </citation>
    <scope>NUCLEOTIDE SEQUENCE [LARGE SCALE GENOMIC DNA]</scope>
    <source>
        <strain evidence="3 4">DSM 45626</strain>
    </source>
</reference>
<gene>
    <name evidence="3" type="ORF">GA0070558_15817</name>
</gene>
<dbReference type="InterPro" id="IPR012912">
    <property type="entry name" value="Plasmid_pRiA4b_Orf3-like"/>
</dbReference>
<protein>
    <submittedName>
        <fullName evidence="3">PRiA4b ORF-3-like protein</fullName>
    </submittedName>
</protein>
<sequence>MARTWLSIRVEPVSGRGEDHWPRPGRILAAARSHTFEQLGTAIDLAFARWDLAHLRLFTLADQTPVCSFRTWEDMPDDAVDSDRTTLSRLTPGDQFAYTFDMGDDWTHLCTVADHRINPLDELGLVAAQPTPYQGWGDLPDQYGRRWNGDDESPAPRPPRNPLADLPPILPWWGPRER</sequence>
<evidence type="ECO:0000313" key="3">
    <source>
        <dbReference type="EMBL" id="SCF22205.1"/>
    </source>
</evidence>
<dbReference type="Gene3D" id="3.10.290.30">
    <property type="entry name" value="MM3350-like"/>
    <property type="match status" value="1"/>
</dbReference>
<dbReference type="Proteomes" id="UP000199375">
    <property type="component" value="Unassembled WGS sequence"/>
</dbReference>
<dbReference type="AlphaFoldDB" id="A0A1C4YN79"/>